<evidence type="ECO:0000256" key="2">
    <source>
        <dbReference type="ARBA" id="ARBA00022857"/>
    </source>
</evidence>
<accession>A0AAD4KEJ0</accession>
<dbReference type="PANTHER" id="PTHR24320">
    <property type="entry name" value="RETINOL DEHYDROGENASE"/>
    <property type="match status" value="1"/>
</dbReference>
<dbReference type="AlphaFoldDB" id="A0AAD4KEJ0"/>
<evidence type="ECO:0008006" key="6">
    <source>
        <dbReference type="Google" id="ProtNLM"/>
    </source>
</evidence>
<dbReference type="GO" id="GO:0016491">
    <property type="term" value="F:oxidoreductase activity"/>
    <property type="evidence" value="ECO:0007669"/>
    <property type="project" value="UniProtKB-KW"/>
</dbReference>
<reference evidence="4" key="1">
    <citation type="submission" date="2021-12" db="EMBL/GenBank/DDBJ databases">
        <title>Convergent genome expansion in fungi linked to evolution of root-endophyte symbiosis.</title>
        <authorList>
            <consortium name="DOE Joint Genome Institute"/>
            <person name="Ke Y.-H."/>
            <person name="Bonito G."/>
            <person name="Liao H.-L."/>
            <person name="Looney B."/>
            <person name="Rojas-Flechas A."/>
            <person name="Nash J."/>
            <person name="Hameed K."/>
            <person name="Schadt C."/>
            <person name="Martin F."/>
            <person name="Crous P.W."/>
            <person name="Miettinen O."/>
            <person name="Magnuson J.K."/>
            <person name="Labbe J."/>
            <person name="Jacobson D."/>
            <person name="Doktycz M.J."/>
            <person name="Veneault-Fourrey C."/>
            <person name="Kuo A."/>
            <person name="Mondo S."/>
            <person name="Calhoun S."/>
            <person name="Riley R."/>
            <person name="Ohm R."/>
            <person name="LaButti K."/>
            <person name="Andreopoulos B."/>
            <person name="Pangilinan J."/>
            <person name="Nolan M."/>
            <person name="Tritt A."/>
            <person name="Clum A."/>
            <person name="Lipzen A."/>
            <person name="Daum C."/>
            <person name="Barry K."/>
            <person name="Grigoriev I.V."/>
            <person name="Vilgalys R."/>
        </authorList>
    </citation>
    <scope>NUCLEOTIDE SEQUENCE</scope>
    <source>
        <strain evidence="4">PMI_201</strain>
    </source>
</reference>
<dbReference type="PANTHER" id="PTHR24320:SF272">
    <property type="entry name" value="NAD(P)-BINDING ROSSMANN-FOLD SUPERFAMILY PROTEIN"/>
    <property type="match status" value="1"/>
</dbReference>
<evidence type="ECO:0000313" key="5">
    <source>
        <dbReference type="Proteomes" id="UP001201262"/>
    </source>
</evidence>
<dbReference type="PRINTS" id="PR00081">
    <property type="entry name" value="GDHRDH"/>
</dbReference>
<name>A0AAD4KEJ0_9EURO</name>
<dbReference type="InterPro" id="IPR002347">
    <property type="entry name" value="SDR_fam"/>
</dbReference>
<protein>
    <recommendedName>
        <fullName evidence="6">Short-chain dehydrogenase</fullName>
    </recommendedName>
</protein>
<keyword evidence="5" id="KW-1185">Reference proteome</keyword>
<comment type="similarity">
    <text evidence="1">Belongs to the short-chain dehydrogenases/reductases (SDR) family.</text>
</comment>
<evidence type="ECO:0000313" key="4">
    <source>
        <dbReference type="EMBL" id="KAH8688948.1"/>
    </source>
</evidence>
<comment type="caution">
    <text evidence="4">The sequence shown here is derived from an EMBL/GenBank/DDBJ whole genome shotgun (WGS) entry which is preliminary data.</text>
</comment>
<dbReference type="EMBL" id="JAJTJA010000016">
    <property type="protein sequence ID" value="KAH8688948.1"/>
    <property type="molecule type" value="Genomic_DNA"/>
</dbReference>
<dbReference type="Gene3D" id="3.40.50.720">
    <property type="entry name" value="NAD(P)-binding Rossmann-like Domain"/>
    <property type="match status" value="1"/>
</dbReference>
<sequence>MSRYAAAHASPQGAGDSRPTALQIVKDEGMEGKLKGKVIVITGTSSGIGIETARALSTTGATLYLTARNVIKAKAALADILEPSLTEFIELDLESFDSVRTAARTILAKTDKVNILINNAGIMAVPDLQFTKDGHELQFGTNHLSHFLLFQLLKPALLAASTAEFHSRVVNVSSSAHRLNGINESDNYDFQKGGYNAWVSYGQSKTANIYMASEIERRYGSRGLHATSLHPGGIATGLSKYIPEAEIVAMLENETLIKTLKSPEQGAATTVWAAIGKEWENKGGKYLANCAETNSGNDDGNISGTDYVSHTYNAESEARLWEDSLKIVGLTDDQ</sequence>
<organism evidence="4 5">
    <name type="scientific">Talaromyces proteolyticus</name>
    <dbReference type="NCBI Taxonomy" id="1131652"/>
    <lineage>
        <taxon>Eukaryota</taxon>
        <taxon>Fungi</taxon>
        <taxon>Dikarya</taxon>
        <taxon>Ascomycota</taxon>
        <taxon>Pezizomycotina</taxon>
        <taxon>Eurotiomycetes</taxon>
        <taxon>Eurotiomycetidae</taxon>
        <taxon>Eurotiales</taxon>
        <taxon>Trichocomaceae</taxon>
        <taxon>Talaromyces</taxon>
        <taxon>Talaromyces sect. Bacilispori</taxon>
    </lineage>
</organism>
<dbReference type="Pfam" id="PF00106">
    <property type="entry name" value="adh_short"/>
    <property type="match status" value="1"/>
</dbReference>
<dbReference type="GeneID" id="70247883"/>
<evidence type="ECO:0000256" key="1">
    <source>
        <dbReference type="ARBA" id="ARBA00006484"/>
    </source>
</evidence>
<dbReference type="Proteomes" id="UP001201262">
    <property type="component" value="Unassembled WGS sequence"/>
</dbReference>
<dbReference type="InterPro" id="IPR036291">
    <property type="entry name" value="NAD(P)-bd_dom_sf"/>
</dbReference>
<evidence type="ECO:0000256" key="3">
    <source>
        <dbReference type="ARBA" id="ARBA00023002"/>
    </source>
</evidence>
<gene>
    <name evidence="4" type="ORF">BGW36DRAFT_391505</name>
</gene>
<keyword evidence="3" id="KW-0560">Oxidoreductase</keyword>
<dbReference type="RefSeq" id="XP_046065374.1">
    <property type="nucleotide sequence ID" value="XM_046217596.1"/>
</dbReference>
<dbReference type="SUPFAM" id="SSF51735">
    <property type="entry name" value="NAD(P)-binding Rossmann-fold domains"/>
    <property type="match status" value="1"/>
</dbReference>
<proteinExistence type="inferred from homology"/>
<keyword evidence="2" id="KW-0521">NADP</keyword>